<dbReference type="PROSITE" id="PS50255">
    <property type="entry name" value="CYTOCHROME_B5_2"/>
    <property type="match status" value="1"/>
</dbReference>
<evidence type="ECO:0000259" key="9">
    <source>
        <dbReference type="PROSITE" id="PS50255"/>
    </source>
</evidence>
<dbReference type="RefSeq" id="XP_007513729.1">
    <property type="nucleotide sequence ID" value="XM_007513667.1"/>
</dbReference>
<dbReference type="InterPro" id="IPR037069">
    <property type="entry name" value="AcylCoA_DH/ox_N_sf"/>
</dbReference>
<dbReference type="GO" id="GO:0050660">
    <property type="term" value="F:flavin adenine dinucleotide binding"/>
    <property type="evidence" value="ECO:0007669"/>
    <property type="project" value="InterPro"/>
</dbReference>
<dbReference type="InterPro" id="IPR036250">
    <property type="entry name" value="AcylCo_DH-like_C"/>
</dbReference>
<keyword evidence="8" id="KW-0408">Iron</keyword>
<keyword evidence="6" id="KW-0274">FAD</keyword>
<dbReference type="InterPro" id="IPR006089">
    <property type="entry name" value="Acyl-CoA_DH_CS"/>
</dbReference>
<keyword evidence="5" id="KW-0479">Metal-binding</keyword>
<dbReference type="Pfam" id="PF02770">
    <property type="entry name" value="Acyl-CoA_dh_M"/>
    <property type="match status" value="1"/>
</dbReference>
<dbReference type="Pfam" id="PF02771">
    <property type="entry name" value="Acyl-CoA_dh_N"/>
    <property type="match status" value="1"/>
</dbReference>
<dbReference type="eggNOG" id="KOG0139">
    <property type="taxonomic scope" value="Eukaryota"/>
</dbReference>
<evidence type="ECO:0000313" key="11">
    <source>
        <dbReference type="Proteomes" id="UP000198341"/>
    </source>
</evidence>
<proteinExistence type="inferred from homology"/>
<dbReference type="KEGG" id="bpg:Bathy04g00780"/>
<dbReference type="SUPFAM" id="SSF47203">
    <property type="entry name" value="Acyl-CoA dehydrogenase C-terminal domain-like"/>
    <property type="match status" value="1"/>
</dbReference>
<dbReference type="Pfam" id="PF00173">
    <property type="entry name" value="Cyt-b5"/>
    <property type="match status" value="1"/>
</dbReference>
<reference evidence="10 11" key="1">
    <citation type="submission" date="2011-10" db="EMBL/GenBank/DDBJ databases">
        <authorList>
            <person name="Genoscope - CEA"/>
        </authorList>
    </citation>
    <scope>NUCLEOTIDE SEQUENCE [LARGE SCALE GENOMIC DNA]</scope>
    <source>
        <strain evidence="10 11">RCC 1105</strain>
    </source>
</reference>
<dbReference type="SMART" id="SM01117">
    <property type="entry name" value="Cyt-b5"/>
    <property type="match status" value="1"/>
</dbReference>
<dbReference type="EMBL" id="FO082275">
    <property type="protein sequence ID" value="CCO16254.1"/>
    <property type="molecule type" value="Genomic_DNA"/>
</dbReference>
<evidence type="ECO:0000256" key="6">
    <source>
        <dbReference type="ARBA" id="ARBA00022827"/>
    </source>
</evidence>
<keyword evidence="4" id="KW-0285">Flavoprotein</keyword>
<dbReference type="InterPro" id="IPR001199">
    <property type="entry name" value="Cyt_B5-like_heme/steroid-bd"/>
</dbReference>
<protein>
    <submittedName>
        <fullName evidence="10">Acyl-CoA dehydrogenase</fullName>
    </submittedName>
</protein>
<dbReference type="GO" id="GO:0005737">
    <property type="term" value="C:cytoplasm"/>
    <property type="evidence" value="ECO:0007669"/>
    <property type="project" value="TreeGrafter"/>
</dbReference>
<dbReference type="STRING" id="41875.K8EE51"/>
<dbReference type="Proteomes" id="UP000198341">
    <property type="component" value="Chromosome 4"/>
</dbReference>
<comment type="cofactor">
    <cofactor evidence="1">
        <name>FAD</name>
        <dbReference type="ChEBI" id="CHEBI:57692"/>
    </cofactor>
</comment>
<dbReference type="GO" id="GO:0003995">
    <property type="term" value="F:acyl-CoA dehydrogenase activity"/>
    <property type="evidence" value="ECO:0007669"/>
    <property type="project" value="InterPro"/>
</dbReference>
<dbReference type="InterPro" id="IPR009075">
    <property type="entry name" value="AcylCo_DH/oxidase_C"/>
</dbReference>
<dbReference type="Gene3D" id="1.10.540.10">
    <property type="entry name" value="Acyl-CoA dehydrogenase/oxidase, N-terminal domain"/>
    <property type="match status" value="1"/>
</dbReference>
<gene>
    <name evidence="10" type="ORF">Bathy04g00780</name>
</gene>
<evidence type="ECO:0000256" key="7">
    <source>
        <dbReference type="ARBA" id="ARBA00023002"/>
    </source>
</evidence>
<name>K8EE51_9CHLO</name>
<feature type="domain" description="Cytochrome b5 heme-binding" evidence="9">
    <location>
        <begin position="9"/>
        <end position="85"/>
    </location>
</feature>
<dbReference type="Gene3D" id="3.10.120.10">
    <property type="entry name" value="Cytochrome b5-like heme/steroid binding domain"/>
    <property type="match status" value="1"/>
</dbReference>
<dbReference type="InterPro" id="IPR006091">
    <property type="entry name" value="Acyl-CoA_Oxase/DH_mid-dom"/>
</dbReference>
<dbReference type="InterPro" id="IPR009100">
    <property type="entry name" value="AcylCoA_DH/oxidase_NM_dom_sf"/>
</dbReference>
<organism evidence="10 11">
    <name type="scientific">Bathycoccus prasinos</name>
    <dbReference type="NCBI Taxonomy" id="41875"/>
    <lineage>
        <taxon>Eukaryota</taxon>
        <taxon>Viridiplantae</taxon>
        <taxon>Chlorophyta</taxon>
        <taxon>Mamiellophyceae</taxon>
        <taxon>Mamiellales</taxon>
        <taxon>Bathycoccaceae</taxon>
        <taxon>Bathycoccus</taxon>
    </lineage>
</organism>
<sequence length="534" mass="59478">MEDAEKRELPSYSRAEVSKHNSHESNWIVVDDFVYDVTKFAKFHPGGKQFIDRVAGSDSTNAFYKYHRRDVLETVAKKFRIGCIREEERRKGKERTLEKKKGDLELVPYAEPAAFAPSVSGKPTSLYYNETHVKFRKACRLFFDTHVAPTCVKADENGEHPTKEVYELLGKNGLLVARMPKGPWMRDVVENCGVELLGGVHVNEFDSFHELIAHEETCRLGVPGYVDGLGAGLVIGLPPVLQFGRPDVARTVGREVLLGKKRICLAISEPAAGSDVAGLQTIATKDPSTGDYIVNGVKKWITNGQFSDYFTTAVKMQDGTFSLLLIDRAWGGVDTKPIKTSYSPSAGTAYVTYENVRVPKEYLLGKEGKGFMYVMFNFNHERWYIVAGTNAANRLVLAECFKWANQRIVFGKKLIEQPVIRGKLAIMAAQIEAVQAWTEQITHQMNVLSHEEQSVVLAGPIALLKFFCTRVANLVSDEACQIFGGRAITRTGMGRIIEAFQKSNKFAAILGGSEEIMADLGIRQAMKHMPNARL</sequence>
<keyword evidence="11" id="KW-1185">Reference proteome</keyword>
<dbReference type="Gene3D" id="2.40.110.10">
    <property type="entry name" value="Butyryl-CoA Dehydrogenase, subunit A, domain 2"/>
    <property type="match status" value="1"/>
</dbReference>
<evidence type="ECO:0000256" key="8">
    <source>
        <dbReference type="ARBA" id="ARBA00023004"/>
    </source>
</evidence>
<keyword evidence="3" id="KW-0349">Heme</keyword>
<dbReference type="PROSITE" id="PS00072">
    <property type="entry name" value="ACYL_COA_DH_1"/>
    <property type="match status" value="1"/>
</dbReference>
<dbReference type="SUPFAM" id="SSF56645">
    <property type="entry name" value="Acyl-CoA dehydrogenase NM domain-like"/>
    <property type="match status" value="1"/>
</dbReference>
<dbReference type="GO" id="GO:0033539">
    <property type="term" value="P:fatty acid beta-oxidation using acyl-CoA dehydrogenase"/>
    <property type="evidence" value="ECO:0007669"/>
    <property type="project" value="TreeGrafter"/>
</dbReference>
<evidence type="ECO:0000256" key="3">
    <source>
        <dbReference type="ARBA" id="ARBA00022617"/>
    </source>
</evidence>
<dbReference type="eggNOG" id="KOG0537">
    <property type="taxonomic scope" value="Eukaryota"/>
</dbReference>
<dbReference type="PANTHER" id="PTHR48083:SF28">
    <property type="entry name" value="ACYL-COA DEHYDROGENASE FAMILY PROTEIN (AFU_ORTHOLOGUE AFUA_6G10880)-RELATED"/>
    <property type="match status" value="1"/>
</dbReference>
<evidence type="ECO:0000256" key="5">
    <source>
        <dbReference type="ARBA" id="ARBA00022723"/>
    </source>
</evidence>
<dbReference type="Gene3D" id="1.20.140.10">
    <property type="entry name" value="Butyryl-CoA Dehydrogenase, subunit A, domain 3"/>
    <property type="match status" value="1"/>
</dbReference>
<evidence type="ECO:0000256" key="1">
    <source>
        <dbReference type="ARBA" id="ARBA00001974"/>
    </source>
</evidence>
<dbReference type="AlphaFoldDB" id="K8EE51"/>
<dbReference type="InterPro" id="IPR036400">
    <property type="entry name" value="Cyt_B5-like_heme/steroid_sf"/>
</dbReference>
<dbReference type="PANTHER" id="PTHR48083">
    <property type="entry name" value="MEDIUM-CHAIN SPECIFIC ACYL-COA DEHYDROGENASE, MITOCHONDRIAL-RELATED"/>
    <property type="match status" value="1"/>
</dbReference>
<dbReference type="Pfam" id="PF00441">
    <property type="entry name" value="Acyl-CoA_dh_1"/>
    <property type="match status" value="1"/>
</dbReference>
<comment type="similarity">
    <text evidence="2">Belongs to the acyl-CoA dehydrogenase family.</text>
</comment>
<dbReference type="GO" id="GO:0046872">
    <property type="term" value="F:metal ion binding"/>
    <property type="evidence" value="ECO:0007669"/>
    <property type="project" value="UniProtKB-KW"/>
</dbReference>
<dbReference type="FunFam" id="3.10.120.10:FF:000007">
    <property type="entry name" value="Sulfite oxidase, mitochondrial"/>
    <property type="match status" value="1"/>
</dbReference>
<evidence type="ECO:0000256" key="2">
    <source>
        <dbReference type="ARBA" id="ARBA00009347"/>
    </source>
</evidence>
<dbReference type="InterPro" id="IPR046373">
    <property type="entry name" value="Acyl-CoA_Oxase/DH_mid-dom_sf"/>
</dbReference>
<keyword evidence="7" id="KW-0560">Oxidoreductase</keyword>
<dbReference type="SUPFAM" id="SSF55856">
    <property type="entry name" value="Cytochrome b5-like heme/steroid binding domain"/>
    <property type="match status" value="1"/>
</dbReference>
<dbReference type="InterPro" id="IPR013786">
    <property type="entry name" value="AcylCoA_DH/ox_N"/>
</dbReference>
<evidence type="ECO:0000256" key="4">
    <source>
        <dbReference type="ARBA" id="ARBA00022630"/>
    </source>
</evidence>
<dbReference type="InterPro" id="IPR050741">
    <property type="entry name" value="Acyl-CoA_dehydrogenase"/>
</dbReference>
<evidence type="ECO:0000313" key="10">
    <source>
        <dbReference type="EMBL" id="CCO16254.1"/>
    </source>
</evidence>
<accession>K8EE51</accession>
<dbReference type="GeneID" id="19016104"/>
<dbReference type="OrthoDB" id="9988775at2759"/>